<organism evidence="2 3">
    <name type="scientific">Natrinema pellirubrum (strain DSM 15624 / CIP 106293 / JCM 10476 / NCIMB 786 / 157)</name>
    <dbReference type="NCBI Taxonomy" id="797303"/>
    <lineage>
        <taxon>Archaea</taxon>
        <taxon>Methanobacteriati</taxon>
        <taxon>Methanobacteriota</taxon>
        <taxon>Stenosarchaea group</taxon>
        <taxon>Halobacteria</taxon>
        <taxon>Halobacteriales</taxon>
        <taxon>Natrialbaceae</taxon>
        <taxon>Natrinema</taxon>
    </lineage>
</organism>
<protein>
    <submittedName>
        <fullName evidence="2">Uncharacterized protein</fullName>
    </submittedName>
</protein>
<evidence type="ECO:0000313" key="2">
    <source>
        <dbReference type="EMBL" id="AGB30396.1"/>
    </source>
</evidence>
<reference evidence="3" key="1">
    <citation type="submission" date="2012-02" db="EMBL/GenBank/DDBJ databases">
        <title>Complete sequence of chromosome of Natrinema pellirubrum DSM 15624.</title>
        <authorList>
            <person name="Lucas S."/>
            <person name="Han J."/>
            <person name="Lapidus A."/>
            <person name="Cheng J.-F."/>
            <person name="Goodwin L."/>
            <person name="Pitluck S."/>
            <person name="Peters L."/>
            <person name="Teshima H."/>
            <person name="Detter J.C."/>
            <person name="Han C."/>
            <person name="Tapia R."/>
            <person name="Land M."/>
            <person name="Hauser L."/>
            <person name="Kyrpides N."/>
            <person name="Ivanova N."/>
            <person name="Pagani I."/>
            <person name="Sproer C."/>
            <person name="Anderson I."/>
            <person name="Woyke T."/>
        </authorList>
    </citation>
    <scope>NUCLEOTIDE SEQUENCE [LARGE SCALE GENOMIC DNA]</scope>
    <source>
        <strain evidence="3">DSM 15624 / JCM 10476 / NCIMB 786</strain>
    </source>
</reference>
<dbReference type="AlphaFoldDB" id="L0JJ88"/>
<sequence length="220" mass="24645">MKSLPYYTSIEVDDTSGVSRAVCTAVGLAVERIPTEQPTANPDSSVLLVSGDEWDFEIRLESDADSSAPAPEIVIAGTPWFDNPWERGVEDDEYQRRVDRLFEVICRLTMALEVDYAPMLGFVDPLQVWPTDRPLAENIAELPIFGIYSESILEDFGGRSEMFDGSLWYVAELPSGHTVVVQADFPWNRKDWTPPRDADFLETTSVHEPTATRSSAEDTH</sequence>
<proteinExistence type="predicted"/>
<dbReference type="OrthoDB" id="194281at2157"/>
<dbReference type="KEGG" id="npe:Natpe_0466"/>
<dbReference type="STRING" id="797303.Natpe_0466"/>
<dbReference type="EMBL" id="CP003372">
    <property type="protein sequence ID" value="AGB30396.1"/>
    <property type="molecule type" value="Genomic_DNA"/>
</dbReference>
<evidence type="ECO:0000256" key="1">
    <source>
        <dbReference type="SAM" id="MobiDB-lite"/>
    </source>
</evidence>
<feature type="region of interest" description="Disordered" evidence="1">
    <location>
        <begin position="196"/>
        <end position="220"/>
    </location>
</feature>
<feature type="compositionally biased region" description="Polar residues" evidence="1">
    <location>
        <begin position="202"/>
        <end position="214"/>
    </location>
</feature>
<dbReference type="HOGENOM" id="CLU_1253622_0_0_2"/>
<name>L0JJ88_NATP1</name>
<evidence type="ECO:0000313" key="3">
    <source>
        <dbReference type="Proteomes" id="UP000010843"/>
    </source>
</evidence>
<dbReference type="RefSeq" id="WP_015298708.1">
    <property type="nucleotide sequence ID" value="NC_019962.1"/>
</dbReference>
<dbReference type="eggNOG" id="arCOG09139">
    <property type="taxonomic scope" value="Archaea"/>
</dbReference>
<accession>L0JJ88</accession>
<gene>
    <name evidence="2" type="ordered locus">Natpe_0466</name>
</gene>
<dbReference type="Proteomes" id="UP000010843">
    <property type="component" value="Chromosome"/>
</dbReference>
<dbReference type="GeneID" id="14334925"/>